<dbReference type="InterPro" id="IPR007362">
    <property type="entry name" value="DUF429"/>
</dbReference>
<accession>A0A429GPM4</accession>
<dbReference type="RefSeq" id="WP_125671043.1">
    <property type="nucleotide sequence ID" value="NZ_RCOS01000070.1"/>
</dbReference>
<dbReference type="Pfam" id="PF04250">
    <property type="entry name" value="DUF429"/>
    <property type="match status" value="1"/>
</dbReference>
<dbReference type="EMBL" id="RCOS01000070">
    <property type="protein sequence ID" value="RSN75709.1"/>
    <property type="molecule type" value="Genomic_DNA"/>
</dbReference>
<evidence type="ECO:0000313" key="2">
    <source>
        <dbReference type="Proteomes" id="UP000277582"/>
    </source>
</evidence>
<dbReference type="Proteomes" id="UP000277582">
    <property type="component" value="Unassembled WGS sequence"/>
</dbReference>
<protein>
    <submittedName>
        <fullName evidence="1">DUF429 domain-containing protein</fullName>
    </submittedName>
</protein>
<reference evidence="1 2" key="1">
    <citation type="submission" date="2018-10" db="EMBL/GenBank/DDBJ databases">
        <title>Co-occurring genomic capacity for anaerobic methane metabolism and dissimilatory sulfite reduction discovered in the Korarchaeota.</title>
        <authorList>
            <person name="Mckay L.J."/>
            <person name="Dlakic M."/>
            <person name="Fields M.W."/>
            <person name="Delmont T.O."/>
            <person name="Eren A.M."/>
            <person name="Jay Z.J."/>
            <person name="Klingelsmith K.B."/>
            <person name="Rusch D.B."/>
            <person name="Inskeep W.P."/>
        </authorList>
    </citation>
    <scope>NUCLEOTIDE SEQUENCE [LARGE SCALE GENOMIC DNA]</scope>
    <source>
        <strain evidence="1 2">MDKW</strain>
    </source>
</reference>
<name>A0A429GPM4_9CREN</name>
<organism evidence="1 2">
    <name type="scientific">Candidatus Methanodesulfokora washburnensis</name>
    <dbReference type="NCBI Taxonomy" id="2478471"/>
    <lineage>
        <taxon>Archaea</taxon>
        <taxon>Thermoproteota</taxon>
        <taxon>Candidatus Korarchaeia</taxon>
        <taxon>Candidatus Korarchaeia incertae sedis</taxon>
        <taxon>Candidatus Methanodesulfokora</taxon>
    </lineage>
</organism>
<keyword evidence="2" id="KW-1185">Reference proteome</keyword>
<gene>
    <name evidence="1" type="ORF">D6D85_05590</name>
</gene>
<sequence>MPDIFMGIDLAAYERRPSGICIIEEKLASTTRLYRDEEIVEFAIRRKPSIIAIDAPLTSQPKLRKCDLDLIKLGFRVFPPNFSHMRMLSLRAFSLKKKLHNFEVIETFPTAIYRIMGIKRPRRKREMPEAVKALEVVTGISFRKIPESIDEIDSFVCAVVAMRKKEGRAVSYGNSSGVIYLPISE</sequence>
<proteinExistence type="predicted"/>
<evidence type="ECO:0000313" key="1">
    <source>
        <dbReference type="EMBL" id="RSN75709.1"/>
    </source>
</evidence>
<comment type="caution">
    <text evidence="1">The sequence shown here is derived from an EMBL/GenBank/DDBJ whole genome shotgun (WGS) entry which is preliminary data.</text>
</comment>
<dbReference type="AlphaFoldDB" id="A0A429GPM4"/>
<dbReference type="OrthoDB" id="50338at2157"/>